<dbReference type="Pfam" id="PF03061">
    <property type="entry name" value="4HBT"/>
    <property type="match status" value="1"/>
</dbReference>
<keyword evidence="4" id="KW-1185">Reference proteome</keyword>
<feature type="domain" description="Thioesterase" evidence="2">
    <location>
        <begin position="57"/>
        <end position="128"/>
    </location>
</feature>
<organism evidence="3 4">
    <name type="scientific">Sphingomonas floccifaciens</name>
    <dbReference type="NCBI Taxonomy" id="1844115"/>
    <lineage>
        <taxon>Bacteria</taxon>
        <taxon>Pseudomonadati</taxon>
        <taxon>Pseudomonadota</taxon>
        <taxon>Alphaproteobacteria</taxon>
        <taxon>Sphingomonadales</taxon>
        <taxon>Sphingomonadaceae</taxon>
        <taxon>Sphingomonas</taxon>
    </lineage>
</organism>
<dbReference type="EMBL" id="JBHUFC010000003">
    <property type="protein sequence ID" value="MFD1788090.1"/>
    <property type="molecule type" value="Genomic_DNA"/>
</dbReference>
<keyword evidence="1" id="KW-0812">Transmembrane</keyword>
<dbReference type="GO" id="GO:0016787">
    <property type="term" value="F:hydrolase activity"/>
    <property type="evidence" value="ECO:0007669"/>
    <property type="project" value="UniProtKB-KW"/>
</dbReference>
<evidence type="ECO:0000313" key="3">
    <source>
        <dbReference type="EMBL" id="MFD1788090.1"/>
    </source>
</evidence>
<feature type="transmembrane region" description="Helical" evidence="1">
    <location>
        <begin position="68"/>
        <end position="94"/>
    </location>
</feature>
<protein>
    <submittedName>
        <fullName evidence="3">PaaI family thioesterase</fullName>
        <ecNumber evidence="3">3.1.2.-</ecNumber>
    </submittedName>
</protein>
<reference evidence="4" key="1">
    <citation type="journal article" date="2019" name="Int. J. Syst. Evol. Microbiol.">
        <title>The Global Catalogue of Microorganisms (GCM) 10K type strain sequencing project: providing services to taxonomists for standard genome sequencing and annotation.</title>
        <authorList>
            <consortium name="The Broad Institute Genomics Platform"/>
            <consortium name="The Broad Institute Genome Sequencing Center for Infectious Disease"/>
            <person name="Wu L."/>
            <person name="Ma J."/>
        </authorList>
    </citation>
    <scope>NUCLEOTIDE SEQUENCE [LARGE SCALE GENOMIC DNA]</scope>
    <source>
        <strain evidence="4">Q85</strain>
    </source>
</reference>
<evidence type="ECO:0000259" key="2">
    <source>
        <dbReference type="Pfam" id="PF03061"/>
    </source>
</evidence>
<comment type="caution">
    <text evidence="3">The sequence shown here is derived from an EMBL/GenBank/DDBJ whole genome shotgun (WGS) entry which is preliminary data.</text>
</comment>
<dbReference type="EC" id="3.1.2.-" evidence="3"/>
<dbReference type="PANTHER" id="PTHR43240:SF10">
    <property type="entry name" value="BLL4964 PROTEIN"/>
    <property type="match status" value="1"/>
</dbReference>
<dbReference type="InterPro" id="IPR029069">
    <property type="entry name" value="HotDog_dom_sf"/>
</dbReference>
<evidence type="ECO:0000313" key="4">
    <source>
        <dbReference type="Proteomes" id="UP001597283"/>
    </source>
</evidence>
<evidence type="ECO:0000256" key="1">
    <source>
        <dbReference type="SAM" id="Phobius"/>
    </source>
</evidence>
<keyword evidence="1" id="KW-0472">Membrane</keyword>
<keyword evidence="3" id="KW-0378">Hydrolase</keyword>
<gene>
    <name evidence="3" type="ORF">ACFSC3_10935</name>
</gene>
<dbReference type="PANTHER" id="PTHR43240">
    <property type="entry name" value="1,4-DIHYDROXY-2-NAPHTHOYL-COA THIOESTERASE 1"/>
    <property type="match status" value="1"/>
</dbReference>
<sequence length="141" mass="15281">MGSYQQIMDAAAVAAFLDTAFPKDTRPVYGRVSTVAPGYAEMRLDPTEAMLRPGRRVSGPTLMGLADVVAYAVVIAHVGPVAMAVTNTLTMNFLRACEMRMIVAEARLLKLGRRLAVVDVRIWQDSEDRPVAQATVGYALP</sequence>
<keyword evidence="1" id="KW-1133">Transmembrane helix</keyword>
<proteinExistence type="predicted"/>
<dbReference type="Gene3D" id="3.10.129.10">
    <property type="entry name" value="Hotdog Thioesterase"/>
    <property type="match status" value="1"/>
</dbReference>
<accession>A0ABW4NGY1</accession>
<dbReference type="SUPFAM" id="SSF54637">
    <property type="entry name" value="Thioesterase/thiol ester dehydrase-isomerase"/>
    <property type="match status" value="1"/>
</dbReference>
<dbReference type="Proteomes" id="UP001597283">
    <property type="component" value="Unassembled WGS sequence"/>
</dbReference>
<dbReference type="InterPro" id="IPR006683">
    <property type="entry name" value="Thioestr_dom"/>
</dbReference>
<dbReference type="CDD" id="cd03443">
    <property type="entry name" value="PaaI_thioesterase"/>
    <property type="match status" value="1"/>
</dbReference>
<name>A0ABW4NGY1_9SPHN</name>